<accession>A0A934WUP8</accession>
<evidence type="ECO:0000313" key="2">
    <source>
        <dbReference type="Proteomes" id="UP000633365"/>
    </source>
</evidence>
<comment type="caution">
    <text evidence="1">The sequence shown here is derived from an EMBL/GenBank/DDBJ whole genome shotgun (WGS) entry which is preliminary data.</text>
</comment>
<dbReference type="AlphaFoldDB" id="A0A934WUP8"/>
<reference evidence="1" key="1">
    <citation type="submission" date="2021-01" db="EMBL/GenBank/DDBJ databases">
        <title>Genome public.</title>
        <authorList>
            <person name="Liu C."/>
            <person name="Sun Q."/>
        </authorList>
    </citation>
    <scope>NUCLEOTIDE SEQUENCE</scope>
    <source>
        <strain evidence="1">M6</strain>
    </source>
</reference>
<gene>
    <name evidence="1" type="ORF">JKK62_16845</name>
</gene>
<feature type="non-terminal residue" evidence="1">
    <location>
        <position position="1"/>
    </location>
</feature>
<protein>
    <submittedName>
        <fullName evidence="1">Uncharacterized protein</fullName>
    </submittedName>
</protein>
<evidence type="ECO:0000313" key="1">
    <source>
        <dbReference type="EMBL" id="MBK6090283.1"/>
    </source>
</evidence>
<dbReference type="RefSeq" id="WP_201428942.1">
    <property type="nucleotide sequence ID" value="NZ_JAEQMG010000194.1"/>
</dbReference>
<organism evidence="1 2">
    <name type="scientific">Ruminococcus difficilis</name>
    <dbReference type="NCBI Taxonomy" id="2763069"/>
    <lineage>
        <taxon>Bacteria</taxon>
        <taxon>Bacillati</taxon>
        <taxon>Bacillota</taxon>
        <taxon>Clostridia</taxon>
        <taxon>Eubacteriales</taxon>
        <taxon>Oscillospiraceae</taxon>
        <taxon>Ruminococcus</taxon>
    </lineage>
</organism>
<name>A0A934WUP8_9FIRM</name>
<keyword evidence="2" id="KW-1185">Reference proteome</keyword>
<dbReference type="EMBL" id="JAEQMG010000194">
    <property type="protein sequence ID" value="MBK6090283.1"/>
    <property type="molecule type" value="Genomic_DNA"/>
</dbReference>
<dbReference type="Proteomes" id="UP000633365">
    <property type="component" value="Unassembled WGS sequence"/>
</dbReference>
<sequence>DDRKEYLEFFSEIIDDKIEEDGSNEAAAVEAMDSTENIADAINRQIPVEPGDAEYVENHSVIDCTNRYRMDDGRYNFTIKLPEDVSLRDVIIEITSDYSGARQSCTNLFYLTDGENAEFQIRLENAYGGFNYYELTTDRFADTGMGVRLYLTYKDKNYMATDISNHSLVKGSGYWLGAY</sequence>
<proteinExistence type="predicted"/>